<dbReference type="PANTHER" id="PTHR37164">
    <property type="entry name" value="BACTERIOHEMERYTHRIN"/>
    <property type="match status" value="1"/>
</dbReference>
<comment type="similarity">
    <text evidence="1">Belongs to the hemerythrin family.</text>
</comment>
<proteinExistence type="inferred from homology"/>
<evidence type="ECO:0000259" key="4">
    <source>
        <dbReference type="Pfam" id="PF01814"/>
    </source>
</evidence>
<evidence type="ECO:0000313" key="5">
    <source>
        <dbReference type="EMBL" id="ABL00664.1"/>
    </source>
</evidence>
<dbReference type="NCBIfam" id="TIGR02481">
    <property type="entry name" value="hemeryth_dom"/>
    <property type="match status" value="1"/>
</dbReference>
<evidence type="ECO:0000256" key="3">
    <source>
        <dbReference type="ARBA" id="ARBA00023004"/>
    </source>
</evidence>
<name>A1ATJ3_PELPD</name>
<dbReference type="HOGENOM" id="CLU_086902_3_1_7"/>
<sequence length="138" mass="16162">MGIRWRESLAIGIEEIDSQHRELVEQFARLLAACEQGRGEDELKSMLDFLDRYVRRHFSDEEILQQRYRYPAYQGHRNEHQNFIARIGSLQQQIAARGVEVAHLVETNQLLYAWFVKHISSADRVLGSFLTTNRDTTT</sequence>
<evidence type="ECO:0000256" key="1">
    <source>
        <dbReference type="ARBA" id="ARBA00010587"/>
    </source>
</evidence>
<dbReference type="PANTHER" id="PTHR37164:SF1">
    <property type="entry name" value="BACTERIOHEMERYTHRIN"/>
    <property type="match status" value="1"/>
</dbReference>
<feature type="domain" description="Hemerythrin-like" evidence="4">
    <location>
        <begin position="12"/>
        <end position="127"/>
    </location>
</feature>
<keyword evidence="3" id="KW-0408">Iron</keyword>
<protein>
    <submittedName>
        <fullName evidence="5">Hemerythrin-like metal-binding protein</fullName>
    </submittedName>
</protein>
<dbReference type="InterPro" id="IPR012827">
    <property type="entry name" value="Hemerythrin_metal-bd"/>
</dbReference>
<dbReference type="Gene3D" id="1.20.120.50">
    <property type="entry name" value="Hemerythrin-like"/>
    <property type="match status" value="1"/>
</dbReference>
<dbReference type="EMBL" id="CP000482">
    <property type="protein sequence ID" value="ABL00664.1"/>
    <property type="molecule type" value="Genomic_DNA"/>
</dbReference>
<gene>
    <name evidence="5" type="ordered locus">Ppro_3068</name>
</gene>
<keyword evidence="6" id="KW-1185">Reference proteome</keyword>
<keyword evidence="2" id="KW-0479">Metal-binding</keyword>
<dbReference type="SUPFAM" id="SSF47188">
    <property type="entry name" value="Hemerythrin-like"/>
    <property type="match status" value="1"/>
</dbReference>
<dbReference type="RefSeq" id="WP_011736899.1">
    <property type="nucleotide sequence ID" value="NC_008609.1"/>
</dbReference>
<evidence type="ECO:0000313" key="6">
    <source>
        <dbReference type="Proteomes" id="UP000006732"/>
    </source>
</evidence>
<dbReference type="InterPro" id="IPR035938">
    <property type="entry name" value="Hemerythrin-like_sf"/>
</dbReference>
<dbReference type="Proteomes" id="UP000006732">
    <property type="component" value="Chromosome"/>
</dbReference>
<evidence type="ECO:0000256" key="2">
    <source>
        <dbReference type="ARBA" id="ARBA00022723"/>
    </source>
</evidence>
<dbReference type="InterPro" id="IPR050669">
    <property type="entry name" value="Hemerythrin"/>
</dbReference>
<reference evidence="5 6" key="1">
    <citation type="submission" date="2006-10" db="EMBL/GenBank/DDBJ databases">
        <title>Complete sequence of chromosome of Pelobacter propionicus DSM 2379.</title>
        <authorList>
            <consortium name="US DOE Joint Genome Institute"/>
            <person name="Copeland A."/>
            <person name="Lucas S."/>
            <person name="Lapidus A."/>
            <person name="Barry K."/>
            <person name="Detter J.C."/>
            <person name="Glavina del Rio T."/>
            <person name="Hammon N."/>
            <person name="Israni S."/>
            <person name="Dalin E."/>
            <person name="Tice H."/>
            <person name="Pitluck S."/>
            <person name="Saunders E."/>
            <person name="Brettin T."/>
            <person name="Bruce D."/>
            <person name="Han C."/>
            <person name="Tapia R."/>
            <person name="Schmutz J."/>
            <person name="Larimer F."/>
            <person name="Land M."/>
            <person name="Hauser L."/>
            <person name="Kyrpides N."/>
            <person name="Kim E."/>
            <person name="Lovley D."/>
            <person name="Richardson P."/>
        </authorList>
    </citation>
    <scope>NUCLEOTIDE SEQUENCE [LARGE SCALE GENOMIC DNA]</scope>
    <source>
        <strain evidence="6">DSM 2379 / NBRC 103807 / OttBd1</strain>
    </source>
</reference>
<dbReference type="InterPro" id="IPR012312">
    <property type="entry name" value="Hemerythrin-like"/>
</dbReference>
<dbReference type="GO" id="GO:0046872">
    <property type="term" value="F:metal ion binding"/>
    <property type="evidence" value="ECO:0007669"/>
    <property type="project" value="UniProtKB-KW"/>
</dbReference>
<dbReference type="AlphaFoldDB" id="A1ATJ3"/>
<accession>A1ATJ3</accession>
<dbReference type="KEGG" id="ppd:Ppro_3068"/>
<dbReference type="STRING" id="338966.Ppro_3068"/>
<dbReference type="NCBIfam" id="NF033749">
    <property type="entry name" value="bact_hemeryth"/>
    <property type="match status" value="1"/>
</dbReference>
<dbReference type="Pfam" id="PF01814">
    <property type="entry name" value="Hemerythrin"/>
    <property type="match status" value="1"/>
</dbReference>
<organism evidence="5 6">
    <name type="scientific">Pelobacter propionicus (strain DSM 2379 / NBRC 103807 / OttBd1)</name>
    <dbReference type="NCBI Taxonomy" id="338966"/>
    <lineage>
        <taxon>Bacteria</taxon>
        <taxon>Pseudomonadati</taxon>
        <taxon>Thermodesulfobacteriota</taxon>
        <taxon>Desulfuromonadia</taxon>
        <taxon>Desulfuromonadales</taxon>
        <taxon>Desulfuromonadaceae</taxon>
        <taxon>Pelobacter</taxon>
    </lineage>
</organism>
<dbReference type="OrthoDB" id="9774644at2"/>
<dbReference type="CDD" id="cd12107">
    <property type="entry name" value="Hemerythrin"/>
    <property type="match status" value="1"/>
</dbReference>
<dbReference type="eggNOG" id="COG2703">
    <property type="taxonomic scope" value="Bacteria"/>
</dbReference>